<feature type="transmembrane region" description="Helical" evidence="1">
    <location>
        <begin position="73"/>
        <end position="92"/>
    </location>
</feature>
<reference evidence="2" key="2">
    <citation type="submission" date="2022-07" db="EMBL/GenBank/DDBJ databases">
        <authorList>
            <person name="Goncalves M.F.M."/>
            <person name="Hilario S."/>
            <person name="Van De Peer Y."/>
            <person name="Esteves A.C."/>
            <person name="Alves A."/>
        </authorList>
    </citation>
    <scope>NUCLEOTIDE SEQUENCE</scope>
    <source>
        <strain evidence="2">MUM 19.33</strain>
    </source>
</reference>
<dbReference type="GeneID" id="75830299"/>
<reference evidence="2" key="1">
    <citation type="journal article" date="2021" name="J Fungi (Basel)">
        <title>Genomic and Metabolomic Analyses of the Marine Fungus Emericellopsis cladophorae: Insights into Saltwater Adaptability Mechanisms and Its Biosynthetic Potential.</title>
        <authorList>
            <person name="Goncalves M.F.M."/>
            <person name="Hilario S."/>
            <person name="Van de Peer Y."/>
            <person name="Esteves A.C."/>
            <person name="Alves A."/>
        </authorList>
    </citation>
    <scope>NUCLEOTIDE SEQUENCE</scope>
    <source>
        <strain evidence="2">MUM 19.33</strain>
    </source>
</reference>
<name>A0A9P9XTV0_9HYPO</name>
<dbReference type="RefSeq" id="XP_051358604.1">
    <property type="nucleotide sequence ID" value="XM_051510499.1"/>
</dbReference>
<accession>A0A9P9XTV0</accession>
<comment type="caution">
    <text evidence="2">The sequence shown here is derived from an EMBL/GenBank/DDBJ whole genome shotgun (WGS) entry which is preliminary data.</text>
</comment>
<protein>
    <submittedName>
        <fullName evidence="2">Uncharacterized protein</fullName>
    </submittedName>
</protein>
<gene>
    <name evidence="2" type="ORF">J7T54_003804</name>
</gene>
<proteinExistence type="predicted"/>
<organism evidence="2 3">
    <name type="scientific">Emericellopsis cladophorae</name>
    <dbReference type="NCBI Taxonomy" id="2686198"/>
    <lineage>
        <taxon>Eukaryota</taxon>
        <taxon>Fungi</taxon>
        <taxon>Dikarya</taxon>
        <taxon>Ascomycota</taxon>
        <taxon>Pezizomycotina</taxon>
        <taxon>Sordariomycetes</taxon>
        <taxon>Hypocreomycetidae</taxon>
        <taxon>Hypocreales</taxon>
        <taxon>Bionectriaceae</taxon>
        <taxon>Emericellopsis</taxon>
    </lineage>
</organism>
<keyword evidence="1" id="KW-0812">Transmembrane</keyword>
<keyword evidence="1" id="KW-1133">Transmembrane helix</keyword>
<sequence length="107" mass="12341">MAVSRKSRDETIQHLAKGYHISYETIQQLANGHTAGYAHNLKAQEIPLQIQGAYIEYQRAQWTQDRVRFRQTITFMAPMTGLLLFLLGYYYAQASILESLRSSEPFV</sequence>
<evidence type="ECO:0000256" key="1">
    <source>
        <dbReference type="SAM" id="Phobius"/>
    </source>
</evidence>
<keyword evidence="3" id="KW-1185">Reference proteome</keyword>
<dbReference type="Proteomes" id="UP001055219">
    <property type="component" value="Unassembled WGS sequence"/>
</dbReference>
<keyword evidence="1" id="KW-0472">Membrane</keyword>
<evidence type="ECO:0000313" key="2">
    <source>
        <dbReference type="EMBL" id="KAI6777748.1"/>
    </source>
</evidence>
<evidence type="ECO:0000313" key="3">
    <source>
        <dbReference type="Proteomes" id="UP001055219"/>
    </source>
</evidence>
<dbReference type="AlphaFoldDB" id="A0A9P9XTV0"/>
<dbReference type="EMBL" id="JAGIXG020000112">
    <property type="protein sequence ID" value="KAI6777748.1"/>
    <property type="molecule type" value="Genomic_DNA"/>
</dbReference>